<dbReference type="AlphaFoldDB" id="A0A8S4ASK3"/>
<feature type="compositionally biased region" description="Basic and acidic residues" evidence="5">
    <location>
        <begin position="244"/>
        <end position="265"/>
    </location>
</feature>
<keyword evidence="8" id="KW-1185">Reference proteome</keyword>
<dbReference type="InterPro" id="IPR015158">
    <property type="entry name" value="Bud22_dom"/>
</dbReference>
<feature type="compositionally biased region" description="Basic and acidic residues" evidence="5">
    <location>
        <begin position="338"/>
        <end position="350"/>
    </location>
</feature>
<protein>
    <recommendedName>
        <fullName evidence="1">Serum response factor-binding protein 1</fullName>
    </recommendedName>
    <alternativeName>
        <fullName evidence="4">SRF-dependent transcription regulation-associated protein</fullName>
    </alternativeName>
</protein>
<accession>A0A8S4ASK3</accession>
<gene>
    <name evidence="7" type="ORF">MMEN_LOCUS6461</name>
</gene>
<sequence>MEEAEMLRNEVNLEDEMQEEGGQQNSEDDDDEEDCKTDEDKGKVAVLNCTDDQTSLPNNDTDKKKQGSVLNLNNEVVKMRKEVKRVRVLIIRKLIRHIVALKKRKGNEAEVEKNQRRAARLLEEVHSMKTLSPDLVTKTALQKQLNFEQVCKDQKSTISDRAIARIATHPQFDKKIESIKAAVKAFKEDRMKSLELEGEAPPRKQAGKAAQPSQEQRRKPEKERKEEDKALGSPEVADIVVKAEVLKGSEDAPDAKAEKKKEIDAHSAGTANITREEKLNPVSVKPAPVKKHTKDGVKSEAQTKAAEENSKPPPAPQTPEKRKEEDESGVESSDDEEKMYFDDSTEERFYKQSSQSEESEDDDFFLGKMSKFKMKKKKQPGRDGEKKDKVEELKEDSAGNVTSSDKLQRELDELESRLKSRANPCQSVFCSSLTGKKAKGGPGRGRGGGKFTGQIKPKGLNKDFSKQSTKFQSQERAVSNSDKRPGFEEKAWGGRGRGRGRGDVRRQRDQGDKRPGSEEKAWGGRGRGGGRGDVRRQKDPGGRGAFSHQASQPALHPSWEASKKRKEQQGHILAFQGKKIKFDDDD</sequence>
<proteinExistence type="predicted"/>
<dbReference type="Proteomes" id="UP000677803">
    <property type="component" value="Unassembled WGS sequence"/>
</dbReference>
<evidence type="ECO:0000256" key="1">
    <source>
        <dbReference type="ARBA" id="ARBA00013459"/>
    </source>
</evidence>
<dbReference type="InterPro" id="IPR037393">
    <property type="entry name" value="Bud22/SRFB1"/>
</dbReference>
<dbReference type="GO" id="GO:0030686">
    <property type="term" value="C:90S preribosome"/>
    <property type="evidence" value="ECO:0007669"/>
    <property type="project" value="TreeGrafter"/>
</dbReference>
<feature type="compositionally biased region" description="Basic and acidic residues" evidence="5">
    <location>
        <begin position="481"/>
        <end position="492"/>
    </location>
</feature>
<evidence type="ECO:0000259" key="6">
    <source>
        <dbReference type="Pfam" id="PF09073"/>
    </source>
</evidence>
<evidence type="ECO:0000313" key="8">
    <source>
        <dbReference type="Proteomes" id="UP000677803"/>
    </source>
</evidence>
<feature type="compositionally biased region" description="Basic and acidic residues" evidence="5">
    <location>
        <begin position="380"/>
        <end position="397"/>
    </location>
</feature>
<feature type="compositionally biased region" description="Polar residues" evidence="5">
    <location>
        <begin position="423"/>
        <end position="434"/>
    </location>
</feature>
<feature type="compositionally biased region" description="Polar residues" evidence="5">
    <location>
        <begin position="466"/>
        <end position="480"/>
    </location>
</feature>
<evidence type="ECO:0000256" key="5">
    <source>
        <dbReference type="SAM" id="MobiDB-lite"/>
    </source>
</evidence>
<keyword evidence="2" id="KW-0175">Coiled coil</keyword>
<feature type="region of interest" description="Disordered" evidence="5">
    <location>
        <begin position="195"/>
        <end position="586"/>
    </location>
</feature>
<feature type="compositionally biased region" description="Basic and acidic residues" evidence="5">
    <location>
        <begin position="500"/>
        <end position="522"/>
    </location>
</feature>
<dbReference type="GO" id="GO:0030490">
    <property type="term" value="P:maturation of SSU-rRNA"/>
    <property type="evidence" value="ECO:0007669"/>
    <property type="project" value="TreeGrafter"/>
</dbReference>
<dbReference type="GO" id="GO:0005634">
    <property type="term" value="C:nucleus"/>
    <property type="evidence" value="ECO:0007669"/>
    <property type="project" value="TreeGrafter"/>
</dbReference>
<dbReference type="PANTHER" id="PTHR23325:SF1">
    <property type="entry name" value="SERUM RESPONSE FACTOR-BINDING PROTEIN 1"/>
    <property type="match status" value="1"/>
</dbReference>
<feature type="region of interest" description="Disordered" evidence="5">
    <location>
        <begin position="1"/>
        <end position="67"/>
    </location>
</feature>
<dbReference type="OrthoDB" id="3364872at2759"/>
<reference evidence="7" key="1">
    <citation type="submission" date="2021-05" db="EMBL/GenBank/DDBJ databases">
        <authorList>
            <person name="Tigano A."/>
        </authorList>
    </citation>
    <scope>NUCLEOTIDE SEQUENCE</scope>
</reference>
<feature type="compositionally biased region" description="Acidic residues" evidence="5">
    <location>
        <begin position="326"/>
        <end position="337"/>
    </location>
</feature>
<feature type="compositionally biased region" description="Basic and acidic residues" evidence="5">
    <location>
        <begin position="406"/>
        <end position="418"/>
    </location>
</feature>
<name>A0A8S4ASK3_9TELE</name>
<feature type="compositionally biased region" description="Gly residues" evidence="5">
    <location>
        <begin position="440"/>
        <end position="451"/>
    </location>
</feature>
<dbReference type="EMBL" id="CAJRST010005557">
    <property type="protein sequence ID" value="CAG5892163.1"/>
    <property type="molecule type" value="Genomic_DNA"/>
</dbReference>
<feature type="compositionally biased region" description="Polar residues" evidence="5">
    <location>
        <begin position="50"/>
        <end position="59"/>
    </location>
</feature>
<evidence type="ECO:0000256" key="3">
    <source>
        <dbReference type="ARBA" id="ARBA00025646"/>
    </source>
</evidence>
<evidence type="ECO:0000256" key="4">
    <source>
        <dbReference type="ARBA" id="ARBA00033254"/>
    </source>
</evidence>
<comment type="caution">
    <text evidence="7">The sequence shown here is derived from an EMBL/GenBank/DDBJ whole genome shotgun (WGS) entry which is preliminary data.</text>
</comment>
<organism evidence="7 8">
    <name type="scientific">Menidia menidia</name>
    <name type="common">Atlantic silverside</name>
    <dbReference type="NCBI Taxonomy" id="238744"/>
    <lineage>
        <taxon>Eukaryota</taxon>
        <taxon>Metazoa</taxon>
        <taxon>Chordata</taxon>
        <taxon>Craniata</taxon>
        <taxon>Vertebrata</taxon>
        <taxon>Euteleostomi</taxon>
        <taxon>Actinopterygii</taxon>
        <taxon>Neopterygii</taxon>
        <taxon>Teleostei</taxon>
        <taxon>Neoteleostei</taxon>
        <taxon>Acanthomorphata</taxon>
        <taxon>Ovalentaria</taxon>
        <taxon>Atherinomorphae</taxon>
        <taxon>Atheriniformes</taxon>
        <taxon>Atherinopsidae</taxon>
        <taxon>Menidiinae</taxon>
        <taxon>Menidia</taxon>
    </lineage>
</organism>
<feature type="compositionally biased region" description="Basic residues" evidence="5">
    <location>
        <begin position="370"/>
        <end position="379"/>
    </location>
</feature>
<dbReference type="Pfam" id="PF09073">
    <property type="entry name" value="BUD22"/>
    <property type="match status" value="1"/>
</dbReference>
<feature type="compositionally biased region" description="Basic and acidic residues" evidence="5">
    <location>
        <begin position="530"/>
        <end position="541"/>
    </location>
</feature>
<dbReference type="PANTHER" id="PTHR23325">
    <property type="entry name" value="SERUM RESPONSE FACTOR-BINDING"/>
    <property type="match status" value="1"/>
</dbReference>
<feature type="domain" description="Bud22" evidence="6">
    <location>
        <begin position="481"/>
        <end position="583"/>
    </location>
</feature>
<feature type="compositionally biased region" description="Basic and acidic residues" evidence="5">
    <location>
        <begin position="215"/>
        <end position="230"/>
    </location>
</feature>
<feature type="compositionally biased region" description="Acidic residues" evidence="5">
    <location>
        <begin position="26"/>
        <end position="37"/>
    </location>
</feature>
<evidence type="ECO:0000313" key="7">
    <source>
        <dbReference type="EMBL" id="CAG5892163.1"/>
    </source>
</evidence>
<evidence type="ECO:0000256" key="2">
    <source>
        <dbReference type="ARBA" id="ARBA00023054"/>
    </source>
</evidence>
<comment type="function">
    <text evidence="3">May be involved in regulating transcriptional activation of cardiac genes during the aging process. May play a role in biosynthesis and/or processing of SLC2A4 in adipose cells.</text>
</comment>